<evidence type="ECO:0000313" key="2">
    <source>
        <dbReference type="EMBL" id="GAA1844477.1"/>
    </source>
</evidence>
<evidence type="ECO:0000259" key="1">
    <source>
        <dbReference type="Pfam" id="PF00857"/>
    </source>
</evidence>
<organism evidence="2 3">
    <name type="scientific">Pseudonocardia ailaonensis</name>
    <dbReference type="NCBI Taxonomy" id="367279"/>
    <lineage>
        <taxon>Bacteria</taxon>
        <taxon>Bacillati</taxon>
        <taxon>Actinomycetota</taxon>
        <taxon>Actinomycetes</taxon>
        <taxon>Pseudonocardiales</taxon>
        <taxon>Pseudonocardiaceae</taxon>
        <taxon>Pseudonocardia</taxon>
    </lineage>
</organism>
<feature type="domain" description="Isochorismatase-like" evidence="1">
    <location>
        <begin position="2"/>
        <end position="58"/>
    </location>
</feature>
<evidence type="ECO:0000313" key="3">
    <source>
        <dbReference type="Proteomes" id="UP001500449"/>
    </source>
</evidence>
<dbReference type="InterPro" id="IPR000868">
    <property type="entry name" value="Isochorismatase-like_dom"/>
</dbReference>
<protein>
    <recommendedName>
        <fullName evidence="1">Isochorismatase-like domain-containing protein</fullName>
    </recommendedName>
</protein>
<dbReference type="InterPro" id="IPR036380">
    <property type="entry name" value="Isochorismatase-like_sf"/>
</dbReference>
<dbReference type="Gene3D" id="3.40.50.850">
    <property type="entry name" value="Isochorismatase-like"/>
    <property type="match status" value="1"/>
</dbReference>
<sequence>MLAGVSLHVAILLATADATERGFDVVVPRDTVVGTPREYGEQVLRNTLAMLARLTTVDALVAGWTERGAA</sequence>
<reference evidence="2 3" key="1">
    <citation type="journal article" date="2019" name="Int. J. Syst. Evol. Microbiol.">
        <title>The Global Catalogue of Microorganisms (GCM) 10K type strain sequencing project: providing services to taxonomists for standard genome sequencing and annotation.</title>
        <authorList>
            <consortium name="The Broad Institute Genomics Platform"/>
            <consortium name="The Broad Institute Genome Sequencing Center for Infectious Disease"/>
            <person name="Wu L."/>
            <person name="Ma J."/>
        </authorList>
    </citation>
    <scope>NUCLEOTIDE SEQUENCE [LARGE SCALE GENOMIC DNA]</scope>
    <source>
        <strain evidence="2 3">JCM 16009</strain>
    </source>
</reference>
<dbReference type="Pfam" id="PF00857">
    <property type="entry name" value="Isochorismatase"/>
    <property type="match status" value="1"/>
</dbReference>
<dbReference type="Proteomes" id="UP001500449">
    <property type="component" value="Unassembled WGS sequence"/>
</dbReference>
<name>A0ABN2MYK5_9PSEU</name>
<accession>A0ABN2MYK5</accession>
<keyword evidence="3" id="KW-1185">Reference proteome</keyword>
<comment type="caution">
    <text evidence="2">The sequence shown here is derived from an EMBL/GenBank/DDBJ whole genome shotgun (WGS) entry which is preliminary data.</text>
</comment>
<dbReference type="EMBL" id="BAAAQK010000005">
    <property type="protein sequence ID" value="GAA1844477.1"/>
    <property type="molecule type" value="Genomic_DNA"/>
</dbReference>
<gene>
    <name evidence="2" type="ORF">GCM10009836_24910</name>
</gene>
<dbReference type="SUPFAM" id="SSF52499">
    <property type="entry name" value="Isochorismatase-like hydrolases"/>
    <property type="match status" value="1"/>
</dbReference>
<proteinExistence type="predicted"/>